<organism evidence="2 3">
    <name type="scientific">Pallidibacillus thermolactis</name>
    <dbReference type="NCBI Taxonomy" id="251051"/>
    <lineage>
        <taxon>Bacteria</taxon>
        <taxon>Bacillati</taxon>
        <taxon>Bacillota</taxon>
        <taxon>Bacilli</taxon>
        <taxon>Bacillales</taxon>
        <taxon>Bacillaceae</taxon>
        <taxon>Pallidibacillus</taxon>
    </lineage>
</organism>
<evidence type="ECO:0000313" key="2">
    <source>
        <dbReference type="EMBL" id="MCU9594396.1"/>
    </source>
</evidence>
<evidence type="ECO:0000256" key="1">
    <source>
        <dbReference type="SAM" id="Phobius"/>
    </source>
</evidence>
<comment type="caution">
    <text evidence="2">The sequence shown here is derived from an EMBL/GenBank/DDBJ whole genome shotgun (WGS) entry which is preliminary data.</text>
</comment>
<proteinExistence type="predicted"/>
<dbReference type="EMBL" id="JAOUSE010000019">
    <property type="protein sequence ID" value="MCU9594396.1"/>
    <property type="molecule type" value="Genomic_DNA"/>
</dbReference>
<protein>
    <submittedName>
        <fullName evidence="2">DUF3311 domain-containing protein</fullName>
    </submittedName>
</protein>
<accession>A0ABT2WFC3</accession>
<dbReference type="Pfam" id="PF11755">
    <property type="entry name" value="DUF3311"/>
    <property type="match status" value="1"/>
</dbReference>
<name>A0ABT2WFC3_9BACI</name>
<gene>
    <name evidence="2" type="ORF">OEV82_07995</name>
</gene>
<dbReference type="PANTHER" id="PTHR40034:SF1">
    <property type="entry name" value="BSL5891 PROTEIN"/>
    <property type="match status" value="1"/>
</dbReference>
<dbReference type="PANTHER" id="PTHR40034">
    <property type="entry name" value="BSL5891 PROTEIN"/>
    <property type="match status" value="1"/>
</dbReference>
<reference evidence="2 3" key="1">
    <citation type="submission" date="2022-10" db="EMBL/GenBank/DDBJ databases">
        <title>Description of Fervidibacillus gen. nov. in the family Fervidibacillaceae fam. nov. with two species, Fervidibacillus albus sp. nov., and Fervidibacillus halotolerans sp. nov., isolated from tidal flat sediments.</title>
        <authorList>
            <person name="Kwon K.K."/>
            <person name="Yang S.-H."/>
        </authorList>
    </citation>
    <scope>NUCLEOTIDE SEQUENCE [LARGE SCALE GENOMIC DNA]</scope>
    <source>
        <strain evidence="2 3">DSM 23332</strain>
    </source>
</reference>
<feature type="transmembrane region" description="Helical" evidence="1">
    <location>
        <begin position="34"/>
        <end position="56"/>
    </location>
</feature>
<sequence length="65" mass="7579">MKPLYFIAFIPVLAFLVGVPLANRIEPMIMGLPFSIFWIVLWVILSSLTIFIMYTFDDHKEEESN</sequence>
<evidence type="ECO:0000313" key="3">
    <source>
        <dbReference type="Proteomes" id="UP001208656"/>
    </source>
</evidence>
<keyword evidence="1" id="KW-1133">Transmembrane helix</keyword>
<dbReference type="RefSeq" id="WP_263061536.1">
    <property type="nucleotide sequence ID" value="NZ_JAOUSE010000019.1"/>
</dbReference>
<dbReference type="InterPro" id="IPR021741">
    <property type="entry name" value="DUF3311"/>
</dbReference>
<dbReference type="Proteomes" id="UP001208656">
    <property type="component" value="Unassembled WGS sequence"/>
</dbReference>
<keyword evidence="1" id="KW-0472">Membrane</keyword>
<keyword evidence="1" id="KW-0812">Transmembrane</keyword>
<keyword evidence="3" id="KW-1185">Reference proteome</keyword>